<protein>
    <submittedName>
        <fullName evidence="1">Uncharacterized protein</fullName>
    </submittedName>
</protein>
<organism evidence="1 2">
    <name type="scientific">Geobacillus stearothermophilus</name>
    <name type="common">Bacillus stearothermophilus</name>
    <dbReference type="NCBI Taxonomy" id="1422"/>
    <lineage>
        <taxon>Bacteria</taxon>
        <taxon>Bacillati</taxon>
        <taxon>Bacillota</taxon>
        <taxon>Bacilli</taxon>
        <taxon>Bacillales</taxon>
        <taxon>Anoxybacillaceae</taxon>
        <taxon>Geobacillus</taxon>
    </lineage>
</organism>
<sequence>MYIERVRSYIRDLYKNDKKKYNSFIEKLTKILQTKYRKKNIKQSEVKRRVAEFLEGTQPKAEYFEAYLHAIDEMSLNGAIEVLKGKEIKEPSNWRELLILSVEKKPLPKNIAQHFKDPDILEEVKRLIYLSITYCADTEKKKFQMKLHDFNRFLNIKNDI</sequence>
<proteinExistence type="predicted"/>
<evidence type="ECO:0000313" key="2">
    <source>
        <dbReference type="Proteomes" id="UP000773850"/>
    </source>
</evidence>
<evidence type="ECO:0000313" key="1">
    <source>
        <dbReference type="EMBL" id="KAF6509296.1"/>
    </source>
</evidence>
<keyword evidence="2" id="KW-1185">Reference proteome</keyword>
<dbReference type="EMBL" id="LUCS01000042">
    <property type="protein sequence ID" value="KAF6509296.1"/>
    <property type="molecule type" value="Genomic_DNA"/>
</dbReference>
<comment type="caution">
    <text evidence="1">The sequence shown here is derived from an EMBL/GenBank/DDBJ whole genome shotgun (WGS) entry which is preliminary data.</text>
</comment>
<gene>
    <name evidence="1" type="ORF">GS8_3348</name>
</gene>
<dbReference type="Proteomes" id="UP000773850">
    <property type="component" value="Unassembled WGS sequence"/>
</dbReference>
<reference evidence="1 2" key="1">
    <citation type="submission" date="2016-03" db="EMBL/GenBank/DDBJ databases">
        <title>Spore heat resistance.</title>
        <authorList>
            <person name="Boekhorst J."/>
            <person name="Berendsen E.M."/>
            <person name="Wells-Bennik M.H."/>
            <person name="Kuipers O.P."/>
        </authorList>
    </citation>
    <scope>NUCLEOTIDE SEQUENCE [LARGE SCALE GENOMIC DNA]</scope>
    <source>
        <strain evidence="1 2">GS8</strain>
    </source>
</reference>
<accession>A0ABQ7HAT0</accession>
<name>A0ABQ7HAT0_GEOSE</name>